<evidence type="ECO:0000313" key="3">
    <source>
        <dbReference type="Proteomes" id="UP000613740"/>
    </source>
</evidence>
<reference evidence="2" key="1">
    <citation type="journal article" date="2020" name="bioRxiv">
        <title>Comparative genomics of Chlamydomonas.</title>
        <authorList>
            <person name="Craig R.J."/>
            <person name="Hasan A.R."/>
            <person name="Ness R.W."/>
            <person name="Keightley P.D."/>
        </authorList>
    </citation>
    <scope>NUCLEOTIDE SEQUENCE</scope>
    <source>
        <strain evidence="2">CCAP 11/173</strain>
    </source>
</reference>
<accession>A0A835W758</accession>
<proteinExistence type="predicted"/>
<evidence type="ECO:0000313" key="2">
    <source>
        <dbReference type="EMBL" id="KAG2441955.1"/>
    </source>
</evidence>
<name>A0A835W758_9CHLO</name>
<dbReference type="Proteomes" id="UP000613740">
    <property type="component" value="Unassembled WGS sequence"/>
</dbReference>
<keyword evidence="3" id="KW-1185">Reference proteome</keyword>
<evidence type="ECO:0000256" key="1">
    <source>
        <dbReference type="SAM" id="MobiDB-lite"/>
    </source>
</evidence>
<feature type="compositionally biased region" description="Low complexity" evidence="1">
    <location>
        <begin position="1"/>
        <end position="22"/>
    </location>
</feature>
<protein>
    <submittedName>
        <fullName evidence="2">Uncharacterized protein</fullName>
    </submittedName>
</protein>
<sequence>MRVAAAPSSTVDATSASSAQAQGGAGAQQGSGDLESSFRFLTSSVDFNNRVSKMVNSMVQFDMAAYSDKFKNQAVKNWASMEKWLQDLRNAVSNSKNGEQA</sequence>
<dbReference type="EMBL" id="JAEHOD010000034">
    <property type="protein sequence ID" value="KAG2441955.1"/>
    <property type="molecule type" value="Genomic_DNA"/>
</dbReference>
<dbReference type="AlphaFoldDB" id="A0A835W758"/>
<dbReference type="OrthoDB" id="529371at2759"/>
<feature type="region of interest" description="Disordered" evidence="1">
    <location>
        <begin position="1"/>
        <end position="32"/>
    </location>
</feature>
<organism evidence="2 3">
    <name type="scientific">Chlamydomonas schloesseri</name>
    <dbReference type="NCBI Taxonomy" id="2026947"/>
    <lineage>
        <taxon>Eukaryota</taxon>
        <taxon>Viridiplantae</taxon>
        <taxon>Chlorophyta</taxon>
        <taxon>core chlorophytes</taxon>
        <taxon>Chlorophyceae</taxon>
        <taxon>CS clade</taxon>
        <taxon>Chlamydomonadales</taxon>
        <taxon>Chlamydomonadaceae</taxon>
        <taxon>Chlamydomonas</taxon>
    </lineage>
</organism>
<comment type="caution">
    <text evidence="2">The sequence shown here is derived from an EMBL/GenBank/DDBJ whole genome shotgun (WGS) entry which is preliminary data.</text>
</comment>
<gene>
    <name evidence="2" type="ORF">HYH02_009749</name>
</gene>